<name>A0A074XTD6_AURPU</name>
<evidence type="ECO:0000256" key="1">
    <source>
        <dbReference type="SAM" id="MobiDB-lite"/>
    </source>
</evidence>
<evidence type="ECO:0000313" key="2">
    <source>
        <dbReference type="EMBL" id="KEQ85227.1"/>
    </source>
</evidence>
<dbReference type="RefSeq" id="XP_029761414.1">
    <property type="nucleotide sequence ID" value="XM_029909070.1"/>
</dbReference>
<protein>
    <submittedName>
        <fullName evidence="2">Uncharacterized protein</fullName>
    </submittedName>
</protein>
<sequence length="1214" mass="138072">MASSTPAPPKRAAEDPTVQREHKRPRAVTTSQARGVTPVEDCIVASVLWTNPGSTVEGNHGLFRSLSHTKTFEDLRSHLQAHTRTFELFDNAIIQTNLRRLLIDQVIVMAMNDYTCKTGKAGRMMHCHGHSTHDTKEMGMVVYFAGRGWSVGQREHYTKARPYARLQMSGMFAGYHWKDLDTTTLKVRILDMKLMIKDGGKWFKATFFLLAKNLGEAKKLYGNDIVIWWLDHKLYCTKLGDILGSLLLPATYTYPELADPPRLRLHNKLFQGFVAGYLQFYWYYVPGSQQCQEWGAYREITTMCLTNLALKREFVESIRSLLKSPSTRMSCGFLAEMEIFEKLDAAGVPYIRSYEGATVDGAFFCGTEKELADFQARFGPDDTYDKWRWALDHQGTMFITFDVKYVSLRASRTRMQDYSFTEITRANTNKNAELYLLSFEGVADYTAIVPKLVWEKASSVSHGIDPLIAKIPSWCFGFMVHDDDIRTVVLDMISTSVSQSGHVRNPTVGTTLTGYRPKATTQTNYLIPTLGGQARARSAYEAVTWLWTMLDEMKPRPKVHFNPLAPLVCDYLLEMPGLQHALRIEAKTSQALGAHKTITMETGEARSPFAPARQWHFLILQGGVGISAFICIGRHEVQDKWQDQPSWRHEDYSEFLFEGPDALERIINHMRSKYSEVVKKVRQIAVTASLNAVDLESLITSNAADRLAEALRNTTSILPASLVFHSPGLPWVAAALNGQCRRAERGICFALDSGHPVCSHVMLDWHWTHEEGERYDTEGKLPVFPFSQKAMDLPCVPLDFVDMSGAKSALPLGMREYYWTIPTIEQNFLMIGSTFASQDLEPTTEFTPSNYLMFPSQHLSRMDGKVRKPVSTEGYDGSAFFRRIYQAWNAADPELWTSQRTDVLPFNQKSVFINDSEVDPKDYFVNLQNGRLRAQIFEIFEEGDEMRIKGFQEIQPNKPFSKALYRSTLRVMHQAAWDFGVKHGSDSFCSYRLPDRKMSLPTKREVAQALDRITGELSSDITADIALICSAAKTPERRRFIQEWCPLVRPDENHDQDSVSDSVITLRKKLWARNEFVAHRKTKAILVGKPPGWSQMMFCRLLDRIHPFPSCLEESRQEIMAASGNFDHYADNRTGTEGKVAHIASLPADTDSESITRTAAYSLCQMMVLSVLSRTEKLIRDEVETETAIDRKELLMKLQHSLSRFCECFRKWQG</sequence>
<dbReference type="EMBL" id="KL584980">
    <property type="protein sequence ID" value="KEQ85227.1"/>
    <property type="molecule type" value="Genomic_DNA"/>
</dbReference>
<accession>A0A074XTD6</accession>
<reference evidence="2 3" key="1">
    <citation type="journal article" date="2014" name="BMC Genomics">
        <title>Genome sequencing of four Aureobasidium pullulans varieties: biotechnological potential, stress tolerance, and description of new species.</title>
        <authorList>
            <person name="Gostin Ar C."/>
            <person name="Ohm R.A."/>
            <person name="Kogej T."/>
            <person name="Sonjak S."/>
            <person name="Turk M."/>
            <person name="Zajc J."/>
            <person name="Zalar P."/>
            <person name="Grube M."/>
            <person name="Sun H."/>
            <person name="Han J."/>
            <person name="Sharma A."/>
            <person name="Chiniquy J."/>
            <person name="Ngan C.Y."/>
            <person name="Lipzen A."/>
            <person name="Barry K."/>
            <person name="Grigoriev I.V."/>
            <person name="Gunde-Cimerman N."/>
        </authorList>
    </citation>
    <scope>NUCLEOTIDE SEQUENCE [LARGE SCALE GENOMIC DNA]</scope>
    <source>
        <strain evidence="2 3">EXF-150</strain>
    </source>
</reference>
<dbReference type="OrthoDB" id="10651766at2759"/>
<dbReference type="AlphaFoldDB" id="A0A074XTD6"/>
<dbReference type="Proteomes" id="UP000030706">
    <property type="component" value="Unassembled WGS sequence"/>
</dbReference>
<feature type="region of interest" description="Disordered" evidence="1">
    <location>
        <begin position="1"/>
        <end position="34"/>
    </location>
</feature>
<dbReference type="GeneID" id="40751376"/>
<feature type="compositionally biased region" description="Basic and acidic residues" evidence="1">
    <location>
        <begin position="11"/>
        <end position="20"/>
    </location>
</feature>
<dbReference type="HOGENOM" id="CLU_269356_0_0_1"/>
<gene>
    <name evidence="2" type="ORF">M438DRAFT_391252</name>
</gene>
<organism evidence="2 3">
    <name type="scientific">Aureobasidium pullulans EXF-150</name>
    <dbReference type="NCBI Taxonomy" id="1043002"/>
    <lineage>
        <taxon>Eukaryota</taxon>
        <taxon>Fungi</taxon>
        <taxon>Dikarya</taxon>
        <taxon>Ascomycota</taxon>
        <taxon>Pezizomycotina</taxon>
        <taxon>Dothideomycetes</taxon>
        <taxon>Dothideomycetidae</taxon>
        <taxon>Dothideales</taxon>
        <taxon>Saccotheciaceae</taxon>
        <taxon>Aureobasidium</taxon>
    </lineage>
</organism>
<evidence type="ECO:0000313" key="3">
    <source>
        <dbReference type="Proteomes" id="UP000030706"/>
    </source>
</evidence>
<keyword evidence="3" id="KW-1185">Reference proteome</keyword>
<proteinExistence type="predicted"/>